<keyword evidence="2 5" id="KW-0812">Transmembrane</keyword>
<evidence type="ECO:0000256" key="3">
    <source>
        <dbReference type="ARBA" id="ARBA00022989"/>
    </source>
</evidence>
<evidence type="ECO:0000259" key="6">
    <source>
        <dbReference type="PROSITE" id="PS50850"/>
    </source>
</evidence>
<dbReference type="PANTHER" id="PTHR11662">
    <property type="entry name" value="SOLUTE CARRIER FAMILY 17"/>
    <property type="match status" value="1"/>
</dbReference>
<organism evidence="7 8">
    <name type="scientific">Priapulus caudatus</name>
    <name type="common">Priapulid worm</name>
    <dbReference type="NCBI Taxonomy" id="37621"/>
    <lineage>
        <taxon>Eukaryota</taxon>
        <taxon>Metazoa</taxon>
        <taxon>Ecdysozoa</taxon>
        <taxon>Scalidophora</taxon>
        <taxon>Priapulida</taxon>
        <taxon>Priapulimorpha</taxon>
        <taxon>Priapulimorphida</taxon>
        <taxon>Priapulidae</taxon>
        <taxon>Priapulus</taxon>
    </lineage>
</organism>
<dbReference type="Gene3D" id="1.20.1250.20">
    <property type="entry name" value="MFS general substrate transporter like domains"/>
    <property type="match status" value="1"/>
</dbReference>
<evidence type="ECO:0000256" key="4">
    <source>
        <dbReference type="ARBA" id="ARBA00023136"/>
    </source>
</evidence>
<feature type="transmembrane region" description="Helical" evidence="5">
    <location>
        <begin position="109"/>
        <end position="128"/>
    </location>
</feature>
<keyword evidence="3 5" id="KW-1133">Transmembrane helix</keyword>
<protein>
    <submittedName>
        <fullName evidence="8">Sialin-like</fullName>
    </submittedName>
</protein>
<dbReference type="InterPro" id="IPR011701">
    <property type="entry name" value="MFS"/>
</dbReference>
<dbReference type="Pfam" id="PF07690">
    <property type="entry name" value="MFS_1"/>
    <property type="match status" value="1"/>
</dbReference>
<dbReference type="PANTHER" id="PTHR11662:SF399">
    <property type="entry name" value="FI19708P1-RELATED"/>
    <property type="match status" value="1"/>
</dbReference>
<sequence>MILAVIGFFGFVNLYALRINLSVALVCMVNYTAIDMASQNGNTSDFHTSAADVDKCGSGGTEDKGDSEDGPFLWDKQQQGLILGSFFWGYLVTQIPGGWISERYGGKRVFGYAMLLTAIATLLTPLGARKHWMLLVFLRIVQGLGEGAVFPAMHTIWSHWAPPLERSKLVGFTYAAEIASENYRIQRCACGR</sequence>
<evidence type="ECO:0000256" key="5">
    <source>
        <dbReference type="SAM" id="Phobius"/>
    </source>
</evidence>
<accession>A0ABM1F928</accession>
<comment type="subcellular location">
    <subcellularLocation>
        <location evidence="1">Membrane</location>
        <topology evidence="1">Multi-pass membrane protein</topology>
    </subcellularLocation>
</comment>
<dbReference type="GeneID" id="106820870"/>
<feature type="domain" description="Major facilitator superfamily (MFS) profile" evidence="6">
    <location>
        <begin position="1"/>
        <end position="192"/>
    </location>
</feature>
<name>A0ABM1F928_PRICU</name>
<dbReference type="PROSITE" id="PS50850">
    <property type="entry name" value="MFS"/>
    <property type="match status" value="1"/>
</dbReference>
<evidence type="ECO:0000256" key="2">
    <source>
        <dbReference type="ARBA" id="ARBA00022692"/>
    </source>
</evidence>
<dbReference type="InterPro" id="IPR036259">
    <property type="entry name" value="MFS_trans_sf"/>
</dbReference>
<evidence type="ECO:0000313" key="7">
    <source>
        <dbReference type="Proteomes" id="UP000695022"/>
    </source>
</evidence>
<evidence type="ECO:0000313" key="8">
    <source>
        <dbReference type="RefSeq" id="XP_014680949.1"/>
    </source>
</evidence>
<dbReference type="Proteomes" id="UP000695022">
    <property type="component" value="Unplaced"/>
</dbReference>
<gene>
    <name evidence="8" type="primary">LOC106820870</name>
</gene>
<keyword evidence="7" id="KW-1185">Reference proteome</keyword>
<keyword evidence="4 5" id="KW-0472">Membrane</keyword>
<evidence type="ECO:0000256" key="1">
    <source>
        <dbReference type="ARBA" id="ARBA00004141"/>
    </source>
</evidence>
<reference evidence="8" key="1">
    <citation type="submission" date="2025-08" db="UniProtKB">
        <authorList>
            <consortium name="RefSeq"/>
        </authorList>
    </citation>
    <scope>IDENTIFICATION</scope>
</reference>
<dbReference type="RefSeq" id="XP_014680949.1">
    <property type="nucleotide sequence ID" value="XM_014825463.1"/>
</dbReference>
<dbReference type="InterPro" id="IPR050382">
    <property type="entry name" value="MFS_Na/Anion_cotransporter"/>
</dbReference>
<feature type="transmembrane region" description="Helical" evidence="5">
    <location>
        <begin position="6"/>
        <end position="29"/>
    </location>
</feature>
<proteinExistence type="predicted"/>
<dbReference type="InterPro" id="IPR020846">
    <property type="entry name" value="MFS_dom"/>
</dbReference>
<dbReference type="SUPFAM" id="SSF103473">
    <property type="entry name" value="MFS general substrate transporter"/>
    <property type="match status" value="1"/>
</dbReference>